<evidence type="ECO:0000313" key="7">
    <source>
        <dbReference type="EMBL" id="NYG53960.1"/>
    </source>
</evidence>
<dbReference type="InterPro" id="IPR036188">
    <property type="entry name" value="FAD/NAD-bd_sf"/>
</dbReference>
<dbReference type="Proteomes" id="UP000544110">
    <property type="component" value="Unassembled WGS sequence"/>
</dbReference>
<dbReference type="EMBL" id="JACCAC010000001">
    <property type="protein sequence ID" value="NYG53960.1"/>
    <property type="molecule type" value="Genomic_DNA"/>
</dbReference>
<name>A0A7Y9RU09_9ACTN</name>
<dbReference type="InterPro" id="IPR041575">
    <property type="entry name" value="Rubredoxin_C"/>
</dbReference>
<evidence type="ECO:0000256" key="4">
    <source>
        <dbReference type="SAM" id="MobiDB-lite"/>
    </source>
</evidence>
<keyword evidence="8" id="KW-1185">Reference proteome</keyword>
<accession>A0A7Y9RU09</accession>
<feature type="compositionally biased region" description="Low complexity" evidence="4">
    <location>
        <begin position="506"/>
        <end position="519"/>
    </location>
</feature>
<dbReference type="RefSeq" id="WP_343048984.1">
    <property type="nucleotide sequence ID" value="NZ_JACCAC010000001.1"/>
</dbReference>
<dbReference type="Pfam" id="PF07992">
    <property type="entry name" value="Pyr_redox_2"/>
    <property type="match status" value="1"/>
</dbReference>
<feature type="domain" description="FAD/NAD(P)-binding" evidence="5">
    <location>
        <begin position="5"/>
        <end position="288"/>
    </location>
</feature>
<feature type="region of interest" description="Disordered" evidence="4">
    <location>
        <begin position="481"/>
        <end position="525"/>
    </location>
</feature>
<organism evidence="7 8">
    <name type="scientific">Nocardioides perillae</name>
    <dbReference type="NCBI Taxonomy" id="1119534"/>
    <lineage>
        <taxon>Bacteria</taxon>
        <taxon>Bacillati</taxon>
        <taxon>Actinomycetota</taxon>
        <taxon>Actinomycetes</taxon>
        <taxon>Propionibacteriales</taxon>
        <taxon>Nocardioidaceae</taxon>
        <taxon>Nocardioides</taxon>
    </lineage>
</organism>
<dbReference type="PRINTS" id="PR00411">
    <property type="entry name" value="PNDRDTASEI"/>
</dbReference>
<evidence type="ECO:0000256" key="1">
    <source>
        <dbReference type="ARBA" id="ARBA00001974"/>
    </source>
</evidence>
<dbReference type="SUPFAM" id="SSF51905">
    <property type="entry name" value="FAD/NAD(P)-binding domain"/>
    <property type="match status" value="2"/>
</dbReference>
<protein>
    <submittedName>
        <fullName evidence="7">NAD(P)H-nitrite reductase large subunit</fullName>
    </submittedName>
</protein>
<comment type="cofactor">
    <cofactor evidence="1">
        <name>FAD</name>
        <dbReference type="ChEBI" id="CHEBI:57692"/>
    </cofactor>
</comment>
<feature type="domain" description="NADH-rubredoxin oxidoreductase C-terminal" evidence="6">
    <location>
        <begin position="348"/>
        <end position="403"/>
    </location>
</feature>
<reference evidence="7 8" key="1">
    <citation type="submission" date="2020-07" db="EMBL/GenBank/DDBJ databases">
        <title>Sequencing the genomes of 1000 actinobacteria strains.</title>
        <authorList>
            <person name="Klenk H.-P."/>
        </authorList>
    </citation>
    <scope>NUCLEOTIDE SEQUENCE [LARGE SCALE GENOMIC DNA]</scope>
    <source>
        <strain evidence="7 8">DSM 24552</strain>
    </source>
</reference>
<sequence length="525" mass="54590">MTRQRLVVVGGGMAATRLVEHLAGAGLTDGGRGYDVTVVGEEPVPAYNRILLSAVLEGTHPHDALTLRDPGWYAARGVRLRLGTRVLEVDREARELHLVDGDRLPWDRLVLATGSIPTLPPVRGLVQVDGRLDPRVHAFRSVADCLGLLGALPGSTRAVVVGGGLLGLQVARALSVRGLATDLVEGADHVLHRQVGAAAGALLARELRRLGTEVCTGVRATRLTPDGVRLDTGRVLDADLVVLAAGGRPSTALARRAGLACRRGVLVDDRLTSSTDPRVHALGDCAEHGGLTSGFVGPAWDQAEVLAQVLVEEVGPTATATTTAATTTATAGPPGRAPAAYAGVRTVARLRATGLDVAVLGDPERAEGEVVEMTNPVTRSHRRLVVRDGRIVAAALVGDLSRVGLITQHHDQRTVLGPREPGELLLAETTAPPPALPDEAEVCACAGATAGAVRGCRSLAEARETTRATTGCGGCRGTVERLLGEDPGTRSHARNRSGTPLTRPLPSVATTATTRPASRSGKDLR</sequence>
<dbReference type="PRINTS" id="PR00368">
    <property type="entry name" value="FADPNR"/>
</dbReference>
<dbReference type="Pfam" id="PF18267">
    <property type="entry name" value="Rubredoxin_C"/>
    <property type="match status" value="1"/>
</dbReference>
<evidence type="ECO:0000259" key="5">
    <source>
        <dbReference type="Pfam" id="PF07992"/>
    </source>
</evidence>
<dbReference type="PANTHER" id="PTHR43429:SF3">
    <property type="entry name" value="NITRITE REDUCTASE [NAD(P)H]"/>
    <property type="match status" value="1"/>
</dbReference>
<evidence type="ECO:0000256" key="2">
    <source>
        <dbReference type="ARBA" id="ARBA00022630"/>
    </source>
</evidence>
<dbReference type="PANTHER" id="PTHR43429">
    <property type="entry name" value="PYRIDINE NUCLEOTIDE-DISULFIDE OXIDOREDUCTASE DOMAIN-CONTAINING"/>
    <property type="match status" value="1"/>
</dbReference>
<keyword evidence="3" id="KW-0274">FAD</keyword>
<evidence type="ECO:0000313" key="8">
    <source>
        <dbReference type="Proteomes" id="UP000544110"/>
    </source>
</evidence>
<gene>
    <name evidence="7" type="ORF">BJ989_000264</name>
</gene>
<dbReference type="GO" id="GO:0016491">
    <property type="term" value="F:oxidoreductase activity"/>
    <property type="evidence" value="ECO:0007669"/>
    <property type="project" value="InterPro"/>
</dbReference>
<comment type="caution">
    <text evidence="7">The sequence shown here is derived from an EMBL/GenBank/DDBJ whole genome shotgun (WGS) entry which is preliminary data.</text>
</comment>
<dbReference type="AlphaFoldDB" id="A0A7Y9RU09"/>
<dbReference type="InterPro" id="IPR050260">
    <property type="entry name" value="FAD-bd_OxRdtase"/>
</dbReference>
<dbReference type="InterPro" id="IPR023753">
    <property type="entry name" value="FAD/NAD-binding_dom"/>
</dbReference>
<evidence type="ECO:0000259" key="6">
    <source>
        <dbReference type="Pfam" id="PF18267"/>
    </source>
</evidence>
<proteinExistence type="predicted"/>
<keyword evidence="2" id="KW-0285">Flavoprotein</keyword>
<evidence type="ECO:0000256" key="3">
    <source>
        <dbReference type="ARBA" id="ARBA00022827"/>
    </source>
</evidence>
<dbReference type="Gene3D" id="3.50.50.60">
    <property type="entry name" value="FAD/NAD(P)-binding domain"/>
    <property type="match status" value="2"/>
</dbReference>